<organism evidence="6 7">
    <name type="scientific">Streptomyces nigrescens</name>
    <dbReference type="NCBI Taxonomy" id="1920"/>
    <lineage>
        <taxon>Bacteria</taxon>
        <taxon>Bacillati</taxon>
        <taxon>Actinomycetota</taxon>
        <taxon>Actinomycetes</taxon>
        <taxon>Kitasatosporales</taxon>
        <taxon>Streptomycetaceae</taxon>
        <taxon>Streptomyces</taxon>
    </lineage>
</organism>
<evidence type="ECO:0000256" key="2">
    <source>
        <dbReference type="ARBA" id="ARBA00022801"/>
    </source>
</evidence>
<evidence type="ECO:0000256" key="1">
    <source>
        <dbReference type="ARBA" id="ARBA00005964"/>
    </source>
</evidence>
<name>A0ABY7JB65_STRNI</name>
<evidence type="ECO:0000256" key="3">
    <source>
        <dbReference type="RuleBase" id="RU361235"/>
    </source>
</evidence>
<dbReference type="RefSeq" id="WP_277412619.1">
    <property type="nucleotide sequence ID" value="NZ_CP114203.1"/>
</dbReference>
<dbReference type="SUPFAM" id="SSF53474">
    <property type="entry name" value="alpha/beta-Hydrolases"/>
    <property type="match status" value="1"/>
</dbReference>
<protein>
    <recommendedName>
        <fullName evidence="3">Carboxylic ester hydrolase</fullName>
        <ecNumber evidence="3">3.1.1.-</ecNumber>
    </recommendedName>
</protein>
<feature type="compositionally biased region" description="Basic and acidic residues" evidence="4">
    <location>
        <begin position="471"/>
        <end position="502"/>
    </location>
</feature>
<evidence type="ECO:0000313" key="7">
    <source>
        <dbReference type="Proteomes" id="UP001210169"/>
    </source>
</evidence>
<dbReference type="InterPro" id="IPR050309">
    <property type="entry name" value="Type-B_Carboxylest/Lipase"/>
</dbReference>
<dbReference type="InterPro" id="IPR002018">
    <property type="entry name" value="CarbesteraseB"/>
</dbReference>
<comment type="similarity">
    <text evidence="1 3">Belongs to the type-B carboxylesterase/lipase family.</text>
</comment>
<evidence type="ECO:0000259" key="5">
    <source>
        <dbReference type="Pfam" id="PF00135"/>
    </source>
</evidence>
<dbReference type="PROSITE" id="PS00122">
    <property type="entry name" value="CARBOXYLESTERASE_B_1"/>
    <property type="match status" value="1"/>
</dbReference>
<dbReference type="EC" id="3.1.1.-" evidence="3"/>
<dbReference type="PANTHER" id="PTHR11559">
    <property type="entry name" value="CARBOXYLESTERASE"/>
    <property type="match status" value="1"/>
</dbReference>
<evidence type="ECO:0000313" key="6">
    <source>
        <dbReference type="EMBL" id="WAU08260.1"/>
    </source>
</evidence>
<keyword evidence="2 3" id="KW-0378">Hydrolase</keyword>
<dbReference type="GeneID" id="301336094"/>
<reference evidence="6 7" key="1">
    <citation type="submission" date="2022-12" db="EMBL/GenBank/DDBJ databases">
        <authorList>
            <person name="Ruckert C."/>
            <person name="Busche T."/>
            <person name="Kalinowski J."/>
            <person name="Wittmann C."/>
        </authorList>
    </citation>
    <scope>NUCLEOTIDE SEQUENCE [LARGE SCALE GENOMIC DNA]</scope>
    <source>
        <strain evidence="6 7">DSM 40276</strain>
    </source>
</reference>
<feature type="region of interest" description="Disordered" evidence="4">
    <location>
        <begin position="467"/>
        <end position="502"/>
    </location>
</feature>
<dbReference type="InterPro" id="IPR029058">
    <property type="entry name" value="AB_hydrolase_fold"/>
</dbReference>
<dbReference type="InterPro" id="IPR019826">
    <property type="entry name" value="Carboxylesterase_B_AS"/>
</dbReference>
<feature type="domain" description="Carboxylesterase type B" evidence="5">
    <location>
        <begin position="6"/>
        <end position="470"/>
    </location>
</feature>
<sequence length="520" mass="54247">MPHRVRVKTSAGTVLGRQDAGVSVFWNIPYAAAPVGTGRFAAPVAPAPWSGVRDAGEPGPTAPAALRAGFGPLDMSALLGSGWVTGEDYLGVNVWTPSPHRDRLPVMVYVHGGGFLNGSGRAELYDGTGFARDGVVLVTLNYRLGAAGWLDVPGAPANRGLLDVIAALGWVRDNISGFGGDPDRVTVFGQSAGAMIVAALLAAPQAEGLFRRAISQSGSGLCAFAPRQAERVTRAVAARLGIAPSAGAFAGIPDDRLVSAVAGLGPVDVAGDGYYDTSLGSSPFKPVLDGAVLSQQPVDAVAGGSGSAVDLLIGTNADEANLYVVPAGRAARITEAEVSAAAARRHPDPAAVVAAHRAQRPDASPGELLAYLVTDAFTEGSRQLADAHAARSAAGTHAYLFRWRPAAFGGSLGACHCVELPFVFDRTELPGLRGPRALLGDRDLPPDLASRMHRAWISFAATGDPGWQPYRTEDRAEERTEDRAEERAEERTEDRADDRAVQIIDDRWTMSQVRGASNGA</sequence>
<gene>
    <name evidence="6" type="ORF">STRNI_006950</name>
</gene>
<accession>A0ABY7JB65</accession>
<dbReference type="Proteomes" id="UP001210169">
    <property type="component" value="Chromosome"/>
</dbReference>
<dbReference type="Gene3D" id="3.40.50.1820">
    <property type="entry name" value="alpha/beta hydrolase"/>
    <property type="match status" value="1"/>
</dbReference>
<evidence type="ECO:0000256" key="4">
    <source>
        <dbReference type="SAM" id="MobiDB-lite"/>
    </source>
</evidence>
<dbReference type="Pfam" id="PF00135">
    <property type="entry name" value="COesterase"/>
    <property type="match status" value="1"/>
</dbReference>
<proteinExistence type="inferred from homology"/>
<dbReference type="EMBL" id="CP114203">
    <property type="protein sequence ID" value="WAU08260.1"/>
    <property type="molecule type" value="Genomic_DNA"/>
</dbReference>
<keyword evidence="7" id="KW-1185">Reference proteome</keyword>